<feature type="compositionally biased region" description="Polar residues" evidence="3">
    <location>
        <begin position="272"/>
        <end position="306"/>
    </location>
</feature>
<proteinExistence type="predicted"/>
<dbReference type="RefSeq" id="WP_205005638.1">
    <property type="nucleotide sequence ID" value="NZ_CBCRXA010000004.1"/>
</dbReference>
<dbReference type="PANTHER" id="PTHR21666:SF270">
    <property type="entry name" value="MUREIN HYDROLASE ACTIVATOR ENVC"/>
    <property type="match status" value="1"/>
</dbReference>
<evidence type="ECO:0000256" key="2">
    <source>
        <dbReference type="SAM" id="Coils"/>
    </source>
</evidence>
<sequence>MKKSLKWIVSAVLCSLLIFPLETVPVFAVSKAALNNKLQQIRQSQSENQQQQTSSTAALKENRQKKAGLLKSLEKSQKKIGITNLQITNTSEALTQNRSDLQDSKIELRQVTERLNYRKQLLKQRIRAVYINGGSSTYLDVLMGSRSFENFISRLLALRAIANQDVQMINAEKRDQALVNQKKQEIRQTVTATEQNLANLQSLKNTLEEEKKQQQLVIGQLKKHENELEDVLMSKQEQAGILKAQEAVVKEQLAMAERKAPKPSSSIDKHAATSSATISTDKPTNQSGGSQATEKVQNLSSGSTAPSRAEAASPVPANKETAQTDFIKPAAGSISSGFGYRTFDHEFHPGIDIANSAGTPIVAAASGIVFRAYQSTSYGNCVMISHMIRGQIYTTVYAHMSAYSVQTGQSVSQGQQIGTMGATGEAFGTHLHFEIYQGYWTAPPHNGAVNPMDYIH</sequence>
<feature type="chain" id="PRO_5045323210" evidence="4">
    <location>
        <begin position="29"/>
        <end position="456"/>
    </location>
</feature>
<evidence type="ECO:0000313" key="8">
    <source>
        <dbReference type="Proteomes" id="UP000823201"/>
    </source>
</evidence>
<keyword evidence="1 4" id="KW-0732">Signal</keyword>
<dbReference type="InterPro" id="IPR016047">
    <property type="entry name" value="M23ase_b-sheet_dom"/>
</dbReference>
<keyword evidence="8" id="KW-1185">Reference proteome</keyword>
<comment type="caution">
    <text evidence="7">The sequence shown here is derived from an EMBL/GenBank/DDBJ whole genome shotgun (WGS) entry which is preliminary data.</text>
</comment>
<feature type="coiled-coil region" evidence="2">
    <location>
        <begin position="183"/>
        <end position="227"/>
    </location>
</feature>
<evidence type="ECO:0000256" key="4">
    <source>
        <dbReference type="SAM" id="SignalP"/>
    </source>
</evidence>
<evidence type="ECO:0000256" key="3">
    <source>
        <dbReference type="SAM" id="MobiDB-lite"/>
    </source>
</evidence>
<keyword evidence="2" id="KW-0175">Coiled coil</keyword>
<name>A0ABS2Q668_9BACL</name>
<evidence type="ECO:0000259" key="6">
    <source>
        <dbReference type="Pfam" id="PF24568"/>
    </source>
</evidence>
<dbReference type="Proteomes" id="UP000823201">
    <property type="component" value="Unassembled WGS sequence"/>
</dbReference>
<evidence type="ECO:0000256" key="1">
    <source>
        <dbReference type="ARBA" id="ARBA00022729"/>
    </source>
</evidence>
<evidence type="ECO:0000259" key="5">
    <source>
        <dbReference type="Pfam" id="PF01551"/>
    </source>
</evidence>
<dbReference type="SUPFAM" id="SSF51261">
    <property type="entry name" value="Duplicated hybrid motif"/>
    <property type="match status" value="1"/>
</dbReference>
<dbReference type="EMBL" id="JAFBEV010000005">
    <property type="protein sequence ID" value="MBM7657287.1"/>
    <property type="molecule type" value="Genomic_DNA"/>
</dbReference>
<dbReference type="Gene3D" id="6.10.250.3150">
    <property type="match status" value="1"/>
</dbReference>
<dbReference type="InterPro" id="IPR050570">
    <property type="entry name" value="Cell_wall_metabolism_enzyme"/>
</dbReference>
<accession>A0ABS2Q668</accession>
<dbReference type="PANTHER" id="PTHR21666">
    <property type="entry name" value="PEPTIDASE-RELATED"/>
    <property type="match status" value="1"/>
</dbReference>
<feature type="domain" description="Peptidoglycan hydrolase PcsB coiled-coil" evidence="6">
    <location>
        <begin position="110"/>
        <end position="182"/>
    </location>
</feature>
<feature type="domain" description="M23ase beta-sheet core" evidence="5">
    <location>
        <begin position="347"/>
        <end position="438"/>
    </location>
</feature>
<feature type="signal peptide" evidence="4">
    <location>
        <begin position="1"/>
        <end position="28"/>
    </location>
</feature>
<dbReference type="Pfam" id="PF24568">
    <property type="entry name" value="CC_PcsB"/>
    <property type="match status" value="1"/>
</dbReference>
<organism evidence="7 8">
    <name type="scientific">Sporolactobacillus spathodeae</name>
    <dbReference type="NCBI Taxonomy" id="1465502"/>
    <lineage>
        <taxon>Bacteria</taxon>
        <taxon>Bacillati</taxon>
        <taxon>Bacillota</taxon>
        <taxon>Bacilli</taxon>
        <taxon>Bacillales</taxon>
        <taxon>Sporolactobacillaceae</taxon>
        <taxon>Sporolactobacillus</taxon>
    </lineage>
</organism>
<protein>
    <submittedName>
        <fullName evidence="7">Murein DD-endopeptidase MepM/ murein hydrolase activator NlpD</fullName>
    </submittedName>
</protein>
<evidence type="ECO:0000313" key="7">
    <source>
        <dbReference type="EMBL" id="MBM7657287.1"/>
    </source>
</evidence>
<dbReference type="InterPro" id="IPR057309">
    <property type="entry name" value="PcsB_CC"/>
</dbReference>
<dbReference type="InterPro" id="IPR011055">
    <property type="entry name" value="Dup_hybrid_motif"/>
</dbReference>
<dbReference type="Pfam" id="PF01551">
    <property type="entry name" value="Peptidase_M23"/>
    <property type="match status" value="1"/>
</dbReference>
<feature type="region of interest" description="Disordered" evidence="3">
    <location>
        <begin position="254"/>
        <end position="326"/>
    </location>
</feature>
<reference evidence="7 8" key="1">
    <citation type="submission" date="2021-01" db="EMBL/GenBank/DDBJ databases">
        <title>Genomic Encyclopedia of Type Strains, Phase IV (KMG-IV): sequencing the most valuable type-strain genomes for metagenomic binning, comparative biology and taxonomic classification.</title>
        <authorList>
            <person name="Goeker M."/>
        </authorList>
    </citation>
    <scope>NUCLEOTIDE SEQUENCE [LARGE SCALE GENOMIC DNA]</scope>
    <source>
        <strain evidence="7 8">DSM 100968</strain>
    </source>
</reference>
<dbReference type="CDD" id="cd12797">
    <property type="entry name" value="M23_peptidase"/>
    <property type="match status" value="1"/>
</dbReference>
<dbReference type="Gene3D" id="2.70.70.10">
    <property type="entry name" value="Glucose Permease (Domain IIA)"/>
    <property type="match status" value="1"/>
</dbReference>
<dbReference type="GO" id="GO:0016787">
    <property type="term" value="F:hydrolase activity"/>
    <property type="evidence" value="ECO:0007669"/>
    <property type="project" value="UniProtKB-KW"/>
</dbReference>
<keyword evidence="7" id="KW-0378">Hydrolase</keyword>
<gene>
    <name evidence="7" type="ORF">JOC27_000730</name>
</gene>